<feature type="non-terminal residue" evidence="1">
    <location>
        <position position="126"/>
    </location>
</feature>
<evidence type="ECO:0000313" key="1">
    <source>
        <dbReference type="EMBL" id="KAI0083222.1"/>
    </source>
</evidence>
<sequence length="126" mass="13782">YRESFRLENGHPSGVACLSFSPDRRLLASGGIEGNICVWDLKTQKLLTSSTANSKSGVSVLSCVWKKDRNDSFICGIQDGSIAEVTLTSSKISIIGIRAHDYPVEKLVVDEGRVVSGAQKQVRVWR</sequence>
<reference evidence="1" key="1">
    <citation type="journal article" date="2021" name="Environ. Microbiol.">
        <title>Gene family expansions and transcriptome signatures uncover fungal adaptations to wood decay.</title>
        <authorList>
            <person name="Hage H."/>
            <person name="Miyauchi S."/>
            <person name="Viragh M."/>
            <person name="Drula E."/>
            <person name="Min B."/>
            <person name="Chaduli D."/>
            <person name="Navarro D."/>
            <person name="Favel A."/>
            <person name="Norest M."/>
            <person name="Lesage-Meessen L."/>
            <person name="Balint B."/>
            <person name="Merenyi Z."/>
            <person name="de Eugenio L."/>
            <person name="Morin E."/>
            <person name="Martinez A.T."/>
            <person name="Baldrian P."/>
            <person name="Stursova M."/>
            <person name="Martinez M.J."/>
            <person name="Novotny C."/>
            <person name="Magnuson J.K."/>
            <person name="Spatafora J.W."/>
            <person name="Maurice S."/>
            <person name="Pangilinan J."/>
            <person name="Andreopoulos W."/>
            <person name="LaButti K."/>
            <person name="Hundley H."/>
            <person name="Na H."/>
            <person name="Kuo A."/>
            <person name="Barry K."/>
            <person name="Lipzen A."/>
            <person name="Henrissat B."/>
            <person name="Riley R."/>
            <person name="Ahrendt S."/>
            <person name="Nagy L.G."/>
            <person name="Grigoriev I.V."/>
            <person name="Martin F."/>
            <person name="Rosso M.N."/>
        </authorList>
    </citation>
    <scope>NUCLEOTIDE SEQUENCE</scope>
    <source>
        <strain evidence="1">CBS 384.51</strain>
    </source>
</reference>
<protein>
    <submittedName>
        <fullName evidence="1">WD40-repeat-containing domain protein</fullName>
    </submittedName>
</protein>
<proteinExistence type="predicted"/>
<dbReference type="Proteomes" id="UP001055072">
    <property type="component" value="Unassembled WGS sequence"/>
</dbReference>
<comment type="caution">
    <text evidence="1">The sequence shown here is derived from an EMBL/GenBank/DDBJ whole genome shotgun (WGS) entry which is preliminary data.</text>
</comment>
<accession>A0ACB8TMN4</accession>
<dbReference type="EMBL" id="MU274980">
    <property type="protein sequence ID" value="KAI0083222.1"/>
    <property type="molecule type" value="Genomic_DNA"/>
</dbReference>
<organism evidence="1 2">
    <name type="scientific">Irpex rosettiformis</name>
    <dbReference type="NCBI Taxonomy" id="378272"/>
    <lineage>
        <taxon>Eukaryota</taxon>
        <taxon>Fungi</taxon>
        <taxon>Dikarya</taxon>
        <taxon>Basidiomycota</taxon>
        <taxon>Agaricomycotina</taxon>
        <taxon>Agaricomycetes</taxon>
        <taxon>Polyporales</taxon>
        <taxon>Irpicaceae</taxon>
        <taxon>Irpex</taxon>
    </lineage>
</organism>
<gene>
    <name evidence="1" type="ORF">BDY19DRAFT_867261</name>
</gene>
<feature type="non-terminal residue" evidence="1">
    <location>
        <position position="1"/>
    </location>
</feature>
<evidence type="ECO:0000313" key="2">
    <source>
        <dbReference type="Proteomes" id="UP001055072"/>
    </source>
</evidence>
<keyword evidence="2" id="KW-1185">Reference proteome</keyword>
<name>A0ACB8TMN4_9APHY</name>